<dbReference type="GO" id="GO:0043565">
    <property type="term" value="F:sequence-specific DNA binding"/>
    <property type="evidence" value="ECO:0007669"/>
    <property type="project" value="InterPro"/>
</dbReference>
<keyword evidence="3" id="KW-0804">Transcription</keyword>
<dbReference type="GO" id="GO:0005634">
    <property type="term" value="C:nucleus"/>
    <property type="evidence" value="ECO:0007669"/>
    <property type="project" value="UniProtKB-SubCell"/>
</dbReference>
<comment type="caution">
    <text evidence="7">The sequence shown here is derived from an EMBL/GenBank/DDBJ whole genome shotgun (WGS) entry which is preliminary data.</text>
</comment>
<keyword evidence="7" id="KW-0371">Homeobox</keyword>
<keyword evidence="4" id="KW-0175">Coiled coil</keyword>
<comment type="subcellular location">
    <subcellularLocation>
        <location evidence="1">Nucleus</location>
    </subcellularLocation>
</comment>
<dbReference type="InterPro" id="IPR050762">
    <property type="entry name" value="HD-ZIP_Homeobox_LZ_Class_II"/>
</dbReference>
<reference evidence="7" key="1">
    <citation type="submission" date="2020-06" db="EMBL/GenBank/DDBJ databases">
        <authorList>
            <person name="Li T."/>
            <person name="Hu X."/>
            <person name="Zhang T."/>
            <person name="Song X."/>
            <person name="Zhang H."/>
            <person name="Dai N."/>
            <person name="Sheng W."/>
            <person name="Hou X."/>
            <person name="Wei L."/>
        </authorList>
    </citation>
    <scope>NUCLEOTIDE SEQUENCE</scope>
    <source>
        <strain evidence="7">G02</strain>
        <tissue evidence="7">Leaf</tissue>
    </source>
</reference>
<dbReference type="PANTHER" id="PTHR45714:SF11">
    <property type="entry name" value="HOMEOBOX-LEUCINE ZIPPER PROTEIN HAT3"/>
    <property type="match status" value="1"/>
</dbReference>
<name>A0AAW2VIC1_SESRA</name>
<reference evidence="7" key="2">
    <citation type="journal article" date="2024" name="Plant">
        <title>Genomic evolution and insights into agronomic trait innovations of Sesamum species.</title>
        <authorList>
            <person name="Miao H."/>
            <person name="Wang L."/>
            <person name="Qu L."/>
            <person name="Liu H."/>
            <person name="Sun Y."/>
            <person name="Le M."/>
            <person name="Wang Q."/>
            <person name="Wei S."/>
            <person name="Zheng Y."/>
            <person name="Lin W."/>
            <person name="Duan Y."/>
            <person name="Cao H."/>
            <person name="Xiong S."/>
            <person name="Wang X."/>
            <person name="Wei L."/>
            <person name="Li C."/>
            <person name="Ma Q."/>
            <person name="Ju M."/>
            <person name="Zhao R."/>
            <person name="Li G."/>
            <person name="Mu C."/>
            <person name="Tian Q."/>
            <person name="Mei H."/>
            <person name="Zhang T."/>
            <person name="Gao T."/>
            <person name="Zhang H."/>
        </authorList>
    </citation>
    <scope>NUCLEOTIDE SEQUENCE</scope>
    <source>
        <strain evidence="7">G02</strain>
    </source>
</reference>
<sequence>MQHHKPSTSDAFQPSAEAKNGVGETAKSEAQTGEVWFQNRRARTKLKQTEVDCEYLRRCCENLTEENRRLQKEVTELRALKLSPQFYMNMSPPTTLTMCPQCERVAVSSSANTSSPIPANATGINRQPVHHQRSMPMSSWAAIIPPQPLESHRPRT</sequence>
<dbReference type="PANTHER" id="PTHR45714">
    <property type="entry name" value="HOMEOBOX-LEUCINE ZIPPER PROTEIN HAT14"/>
    <property type="match status" value="1"/>
</dbReference>
<dbReference type="InterPro" id="IPR003106">
    <property type="entry name" value="Leu_zip_homeo"/>
</dbReference>
<dbReference type="SMART" id="SM00340">
    <property type="entry name" value="HALZ"/>
    <property type="match status" value="1"/>
</dbReference>
<feature type="coiled-coil region" evidence="4">
    <location>
        <begin position="53"/>
        <end position="80"/>
    </location>
</feature>
<feature type="domain" description="Leucine zipper homeobox-associated" evidence="6">
    <location>
        <begin position="47"/>
        <end position="90"/>
    </location>
</feature>
<accession>A0AAW2VIC1</accession>
<evidence type="ECO:0000259" key="6">
    <source>
        <dbReference type="SMART" id="SM00340"/>
    </source>
</evidence>
<keyword evidence="7" id="KW-0238">DNA-binding</keyword>
<protein>
    <submittedName>
        <fullName evidence="7">Homeobox-leucine zipper protein HAT4</fullName>
    </submittedName>
</protein>
<dbReference type="GO" id="GO:0006355">
    <property type="term" value="P:regulation of DNA-templated transcription"/>
    <property type="evidence" value="ECO:0007669"/>
    <property type="project" value="InterPro"/>
</dbReference>
<evidence type="ECO:0000256" key="3">
    <source>
        <dbReference type="ARBA" id="ARBA00023163"/>
    </source>
</evidence>
<gene>
    <name evidence="7" type="ORF">Sradi_0536000</name>
</gene>
<evidence type="ECO:0000313" key="7">
    <source>
        <dbReference type="EMBL" id="KAL0429100.1"/>
    </source>
</evidence>
<proteinExistence type="predicted"/>
<organism evidence="7">
    <name type="scientific">Sesamum radiatum</name>
    <name type="common">Black benniseed</name>
    <dbReference type="NCBI Taxonomy" id="300843"/>
    <lineage>
        <taxon>Eukaryota</taxon>
        <taxon>Viridiplantae</taxon>
        <taxon>Streptophyta</taxon>
        <taxon>Embryophyta</taxon>
        <taxon>Tracheophyta</taxon>
        <taxon>Spermatophyta</taxon>
        <taxon>Magnoliopsida</taxon>
        <taxon>eudicotyledons</taxon>
        <taxon>Gunneridae</taxon>
        <taxon>Pentapetalae</taxon>
        <taxon>asterids</taxon>
        <taxon>lamiids</taxon>
        <taxon>Lamiales</taxon>
        <taxon>Pedaliaceae</taxon>
        <taxon>Sesamum</taxon>
    </lineage>
</organism>
<evidence type="ECO:0000256" key="4">
    <source>
        <dbReference type="SAM" id="Coils"/>
    </source>
</evidence>
<dbReference type="EMBL" id="JACGWJ010000003">
    <property type="protein sequence ID" value="KAL0429100.1"/>
    <property type="molecule type" value="Genomic_DNA"/>
</dbReference>
<feature type="region of interest" description="Disordered" evidence="5">
    <location>
        <begin position="1"/>
        <end position="31"/>
    </location>
</feature>
<keyword evidence="2" id="KW-0805">Transcription regulation</keyword>
<feature type="region of interest" description="Disordered" evidence="5">
    <location>
        <begin position="110"/>
        <end position="156"/>
    </location>
</feature>
<evidence type="ECO:0000256" key="2">
    <source>
        <dbReference type="ARBA" id="ARBA00023015"/>
    </source>
</evidence>
<dbReference type="AlphaFoldDB" id="A0AAW2VIC1"/>
<evidence type="ECO:0000256" key="5">
    <source>
        <dbReference type="SAM" id="MobiDB-lite"/>
    </source>
</evidence>
<dbReference type="Pfam" id="PF02183">
    <property type="entry name" value="HALZ"/>
    <property type="match status" value="1"/>
</dbReference>
<feature type="compositionally biased region" description="Polar residues" evidence="5">
    <location>
        <begin position="110"/>
        <end position="125"/>
    </location>
</feature>
<evidence type="ECO:0000256" key="1">
    <source>
        <dbReference type="ARBA" id="ARBA00004123"/>
    </source>
</evidence>